<dbReference type="RefSeq" id="XP_029638836.1">
    <property type="nucleotide sequence ID" value="XM_029782976.2"/>
</dbReference>
<keyword evidence="7" id="KW-0175">Coiled coil</keyword>
<dbReference type="GO" id="GO:0005634">
    <property type="term" value="C:nucleus"/>
    <property type="evidence" value="ECO:0007669"/>
    <property type="project" value="UniProtKB-SubCell"/>
</dbReference>
<dbReference type="KEGG" id="osn:115213971"/>
<dbReference type="InterPro" id="IPR046347">
    <property type="entry name" value="bZIP_sf"/>
</dbReference>
<reference evidence="11" key="1">
    <citation type="submission" date="2025-08" db="UniProtKB">
        <authorList>
            <consortium name="RefSeq"/>
        </authorList>
    </citation>
    <scope>IDENTIFICATION</scope>
</reference>
<evidence type="ECO:0000256" key="5">
    <source>
        <dbReference type="ARBA" id="ARBA00023163"/>
    </source>
</evidence>
<feature type="coiled-coil region" evidence="7">
    <location>
        <begin position="330"/>
        <end position="367"/>
    </location>
</feature>
<evidence type="ECO:0000259" key="9">
    <source>
        <dbReference type="PROSITE" id="PS50217"/>
    </source>
</evidence>
<dbReference type="PROSITE" id="PS50217">
    <property type="entry name" value="BZIP"/>
    <property type="match status" value="1"/>
</dbReference>
<evidence type="ECO:0000256" key="2">
    <source>
        <dbReference type="ARBA" id="ARBA00007163"/>
    </source>
</evidence>
<gene>
    <name evidence="11" type="primary">LOC115213971</name>
</gene>
<evidence type="ECO:0000256" key="4">
    <source>
        <dbReference type="ARBA" id="ARBA00023125"/>
    </source>
</evidence>
<proteinExistence type="inferred from homology"/>
<protein>
    <submittedName>
        <fullName evidence="11">Cyclic AMP-dependent transcription factor ATF-4</fullName>
    </submittedName>
</protein>
<feature type="compositionally biased region" description="Polar residues" evidence="8">
    <location>
        <begin position="263"/>
        <end position="275"/>
    </location>
</feature>
<feature type="compositionally biased region" description="Basic residues" evidence="8">
    <location>
        <begin position="251"/>
        <end position="262"/>
    </location>
</feature>
<keyword evidence="3" id="KW-0805">Transcription regulation</keyword>
<comment type="similarity">
    <text evidence="2">Belongs to the bZIP family.</text>
</comment>
<keyword evidence="4" id="KW-0238">DNA-binding</keyword>
<dbReference type="SMART" id="SM00338">
    <property type="entry name" value="BRLZ"/>
    <property type="match status" value="1"/>
</dbReference>
<evidence type="ECO:0000256" key="1">
    <source>
        <dbReference type="ARBA" id="ARBA00004123"/>
    </source>
</evidence>
<organism evidence="10 11">
    <name type="scientific">Octopus sinensis</name>
    <name type="common">East Asian common octopus</name>
    <dbReference type="NCBI Taxonomy" id="2607531"/>
    <lineage>
        <taxon>Eukaryota</taxon>
        <taxon>Metazoa</taxon>
        <taxon>Spiralia</taxon>
        <taxon>Lophotrochozoa</taxon>
        <taxon>Mollusca</taxon>
        <taxon>Cephalopoda</taxon>
        <taxon>Coleoidea</taxon>
        <taxon>Octopodiformes</taxon>
        <taxon>Octopoda</taxon>
        <taxon>Incirrata</taxon>
        <taxon>Octopodidae</taxon>
        <taxon>Octopus</taxon>
    </lineage>
</organism>
<dbReference type="GO" id="GO:0001228">
    <property type="term" value="F:DNA-binding transcription activator activity, RNA polymerase II-specific"/>
    <property type="evidence" value="ECO:0007669"/>
    <property type="project" value="TreeGrafter"/>
</dbReference>
<comment type="subcellular location">
    <subcellularLocation>
        <location evidence="1">Nucleus</location>
    </subcellularLocation>
</comment>
<dbReference type="AlphaFoldDB" id="A0A6P7SLN5"/>
<dbReference type="PANTHER" id="PTHR13044:SF14">
    <property type="entry name" value="CRYPTOCEPHAL, ISOFORM A"/>
    <property type="match status" value="1"/>
</dbReference>
<feature type="compositionally biased region" description="Low complexity" evidence="8">
    <location>
        <begin position="189"/>
        <end position="221"/>
    </location>
</feature>
<evidence type="ECO:0000256" key="6">
    <source>
        <dbReference type="ARBA" id="ARBA00023242"/>
    </source>
</evidence>
<sequence>MITERNMDMELNDSGLDWLGEGRQGMGLMKGDVMDIGTFVDSLSDPKSFPDERANDLDIFLYDKETLPSDFTASVNNVSGRNMYPLGDSFLDYSSLQLSQDVETFASFDHQSYEELMSSPLSCHDLESVLNPDVTTNDLQAKPVQPCTDLPHQVSEDGLLASSVGLVKSDSDSSDAFSSSLGHSGIANTLSPSSSDSGTDSYYLDSSPSSTTGFSSQPGSPFSLEILPSPFPQPEILSDSPQPEKFQGKVKGSKSCRTKNNNRHSPYNSDSKSTESPSLPPSSPLPYDSTAGVEQQQLSKKERKRLQNKNAAIRYRQKMKAEAKIRLGEEEELLKENAKLKEKVEDLEREIRYVANLMEEVKKARSKSSQHC</sequence>
<keyword evidence="5" id="KW-0804">Transcription</keyword>
<dbReference type="Gene3D" id="1.20.5.170">
    <property type="match status" value="1"/>
</dbReference>
<evidence type="ECO:0000313" key="10">
    <source>
        <dbReference type="Proteomes" id="UP000515154"/>
    </source>
</evidence>
<dbReference type="PANTHER" id="PTHR13044">
    <property type="entry name" value="ACTIVATING TRANSCRIPTION FACTOR ATF 4/5"/>
    <property type="match status" value="1"/>
</dbReference>
<feature type="domain" description="BZIP" evidence="9">
    <location>
        <begin position="298"/>
        <end position="361"/>
    </location>
</feature>
<name>A0A6P7SLN5_9MOLL</name>
<dbReference type="GO" id="GO:0000977">
    <property type="term" value="F:RNA polymerase II transcription regulatory region sequence-specific DNA binding"/>
    <property type="evidence" value="ECO:0007669"/>
    <property type="project" value="TreeGrafter"/>
</dbReference>
<keyword evidence="10" id="KW-1185">Reference proteome</keyword>
<accession>A0A6P7SLN5</accession>
<evidence type="ECO:0000256" key="7">
    <source>
        <dbReference type="SAM" id="Coils"/>
    </source>
</evidence>
<evidence type="ECO:0000256" key="8">
    <source>
        <dbReference type="SAM" id="MobiDB-lite"/>
    </source>
</evidence>
<dbReference type="InterPro" id="IPR004827">
    <property type="entry name" value="bZIP"/>
</dbReference>
<dbReference type="Proteomes" id="UP000515154">
    <property type="component" value="Linkage group LG7"/>
</dbReference>
<dbReference type="PROSITE" id="PS00036">
    <property type="entry name" value="BZIP_BASIC"/>
    <property type="match status" value="1"/>
</dbReference>
<dbReference type="CDD" id="cd14692">
    <property type="entry name" value="bZIP_ATF4"/>
    <property type="match status" value="1"/>
</dbReference>
<feature type="region of interest" description="Disordered" evidence="8">
    <location>
        <begin position="177"/>
        <end position="310"/>
    </location>
</feature>
<keyword evidence="6" id="KW-0539">Nucleus</keyword>
<evidence type="ECO:0000256" key="3">
    <source>
        <dbReference type="ARBA" id="ARBA00023015"/>
    </source>
</evidence>
<evidence type="ECO:0000313" key="11">
    <source>
        <dbReference type="RefSeq" id="XP_029638836.1"/>
    </source>
</evidence>
<dbReference type="SUPFAM" id="SSF57959">
    <property type="entry name" value="Leucine zipper domain"/>
    <property type="match status" value="1"/>
</dbReference>